<dbReference type="GO" id="GO:0005829">
    <property type="term" value="C:cytosol"/>
    <property type="evidence" value="ECO:0007669"/>
    <property type="project" value="TreeGrafter"/>
</dbReference>
<dbReference type="InterPro" id="IPR029063">
    <property type="entry name" value="SAM-dependent_MTases_sf"/>
</dbReference>
<gene>
    <name evidence="2" type="ORF">DNG_08545</name>
</gene>
<comment type="caution">
    <text evidence="2">The sequence shown here is derived from an EMBL/GenBank/DDBJ whole genome shotgun (WGS) entry which is preliminary data.</text>
</comment>
<organism evidence="2 3">
    <name type="scientific">Cephalotrichum gorgonifer</name>
    <dbReference type="NCBI Taxonomy" id="2041049"/>
    <lineage>
        <taxon>Eukaryota</taxon>
        <taxon>Fungi</taxon>
        <taxon>Dikarya</taxon>
        <taxon>Ascomycota</taxon>
        <taxon>Pezizomycotina</taxon>
        <taxon>Sordariomycetes</taxon>
        <taxon>Hypocreomycetidae</taxon>
        <taxon>Microascales</taxon>
        <taxon>Microascaceae</taxon>
        <taxon>Cephalotrichum</taxon>
    </lineage>
</organism>
<keyword evidence="3" id="KW-1185">Reference proteome</keyword>
<dbReference type="EMBL" id="ONZQ02000014">
    <property type="protein sequence ID" value="SPO05858.1"/>
    <property type="molecule type" value="Genomic_DNA"/>
</dbReference>
<dbReference type="AlphaFoldDB" id="A0AAE8N665"/>
<feature type="region of interest" description="Disordered" evidence="1">
    <location>
        <begin position="147"/>
        <end position="188"/>
    </location>
</feature>
<evidence type="ECO:0008006" key="4">
    <source>
        <dbReference type="Google" id="ProtNLM"/>
    </source>
</evidence>
<dbReference type="Gene3D" id="3.40.50.150">
    <property type="entry name" value="Vaccinia Virus protein VP39"/>
    <property type="match status" value="1"/>
</dbReference>
<feature type="region of interest" description="Disordered" evidence="1">
    <location>
        <begin position="256"/>
        <end position="285"/>
    </location>
</feature>
<dbReference type="Proteomes" id="UP001187682">
    <property type="component" value="Unassembled WGS sequence"/>
</dbReference>
<feature type="compositionally biased region" description="Gly residues" evidence="1">
    <location>
        <begin position="273"/>
        <end position="285"/>
    </location>
</feature>
<dbReference type="PANTHER" id="PTHR14614:SF109">
    <property type="entry name" value="RIBOSOMAL LYSINE N-METHYLTRANSFERASE 5"/>
    <property type="match status" value="1"/>
</dbReference>
<name>A0AAE8N665_9PEZI</name>
<protein>
    <recommendedName>
        <fullName evidence="4">Diaminohydroxyphosphoribosylamino-pyrimidine deaminase</fullName>
    </recommendedName>
</protein>
<dbReference type="InterPro" id="IPR019410">
    <property type="entry name" value="Methyltransf_16"/>
</dbReference>
<evidence type="ECO:0000256" key="1">
    <source>
        <dbReference type="SAM" id="MobiDB-lite"/>
    </source>
</evidence>
<reference evidence="2" key="1">
    <citation type="submission" date="2018-03" db="EMBL/GenBank/DDBJ databases">
        <authorList>
            <person name="Guldener U."/>
        </authorList>
    </citation>
    <scope>NUCLEOTIDE SEQUENCE</scope>
</reference>
<feature type="compositionally biased region" description="Basic and acidic residues" evidence="1">
    <location>
        <begin position="164"/>
        <end position="173"/>
    </location>
</feature>
<sequence>MAVSEFLGLLGSEIEDPDEETFLLFAQPIPSSDLGFVDRQALSVPVSVGGREYVVEQAPGVLGSARAGGTTGAVLWNVTPRLAEWLSSPTNPLFTSILGPSSCVLELGCGTSGLLALTTAGRVGRYTLTDQAYVLKTLSANLIANEDVPVPAGGRPPPRRKPGKREQKKEWGKRTAGQAQAGPSLPAGDALARDYGAAGNIAFAPLDWELDVPDPSLTRGAARSFDVVLACDCIYNDALVLPFVRTCAEACALRPSSGLRPDSHSESGSASASGGGGGLEEGGEGGGPTVCIVAQQLRDPEVFAAWMEAFHERFRTWRVPDEIIGNGLGSGSGFVVHAGVLR</sequence>
<evidence type="ECO:0000313" key="2">
    <source>
        <dbReference type="EMBL" id="SPO05858.1"/>
    </source>
</evidence>
<dbReference type="GO" id="GO:0008757">
    <property type="term" value="F:S-adenosylmethionine-dependent methyltransferase activity"/>
    <property type="evidence" value="ECO:0007669"/>
    <property type="project" value="UniProtKB-ARBA"/>
</dbReference>
<evidence type="ECO:0000313" key="3">
    <source>
        <dbReference type="Proteomes" id="UP001187682"/>
    </source>
</evidence>
<dbReference type="PANTHER" id="PTHR14614">
    <property type="entry name" value="HEPATOCELLULAR CARCINOMA-ASSOCIATED ANTIGEN"/>
    <property type="match status" value="1"/>
</dbReference>
<dbReference type="SUPFAM" id="SSF53335">
    <property type="entry name" value="S-adenosyl-L-methionine-dependent methyltransferases"/>
    <property type="match status" value="1"/>
</dbReference>
<dbReference type="GO" id="GO:0032991">
    <property type="term" value="C:protein-containing complex"/>
    <property type="evidence" value="ECO:0007669"/>
    <property type="project" value="TreeGrafter"/>
</dbReference>
<proteinExistence type="predicted"/>
<accession>A0AAE8N665</accession>